<organism evidence="2 3">
    <name type="scientific">Kibdelosporangium persicum</name>
    <dbReference type="NCBI Taxonomy" id="2698649"/>
    <lineage>
        <taxon>Bacteria</taxon>
        <taxon>Bacillati</taxon>
        <taxon>Actinomycetota</taxon>
        <taxon>Actinomycetes</taxon>
        <taxon>Pseudonocardiales</taxon>
        <taxon>Pseudonocardiaceae</taxon>
        <taxon>Kibdelosporangium</taxon>
    </lineage>
</organism>
<dbReference type="InterPro" id="IPR005025">
    <property type="entry name" value="FMN_Rdtase-like_dom"/>
</dbReference>
<comment type="caution">
    <text evidence="2">The sequence shown here is derived from an EMBL/GenBank/DDBJ whole genome shotgun (WGS) entry which is preliminary data.</text>
</comment>
<dbReference type="Pfam" id="PF03358">
    <property type="entry name" value="FMN_red"/>
    <property type="match status" value="1"/>
</dbReference>
<dbReference type="Gene3D" id="3.40.50.360">
    <property type="match status" value="1"/>
</dbReference>
<evidence type="ECO:0000313" key="3">
    <source>
        <dbReference type="Proteomes" id="UP000763557"/>
    </source>
</evidence>
<protein>
    <submittedName>
        <fullName evidence="2">NADPH-dependent FMN ketoreductase</fullName>
    </submittedName>
</protein>
<keyword evidence="3" id="KW-1185">Reference proteome</keyword>
<proteinExistence type="predicted"/>
<evidence type="ECO:0000313" key="2">
    <source>
        <dbReference type="EMBL" id="NRN63226.1"/>
    </source>
</evidence>
<reference evidence="2 3" key="1">
    <citation type="submission" date="2020-01" db="EMBL/GenBank/DDBJ databases">
        <title>Kibdelosporangium persica a novel Actinomycetes from a hot desert in Iran.</title>
        <authorList>
            <person name="Safaei N."/>
            <person name="Zaburannyi N."/>
            <person name="Mueller R."/>
            <person name="Wink J."/>
        </authorList>
    </citation>
    <scope>NUCLEOTIDE SEQUENCE [LARGE SCALE GENOMIC DNA]</scope>
    <source>
        <strain evidence="2 3">4NS15</strain>
    </source>
</reference>
<gene>
    <name evidence="2" type="ORF">GC106_4270</name>
</gene>
<feature type="domain" description="NADPH-dependent FMN reductase-like" evidence="1">
    <location>
        <begin position="23"/>
        <end position="169"/>
    </location>
</feature>
<dbReference type="Proteomes" id="UP000763557">
    <property type="component" value="Unassembled WGS sequence"/>
</dbReference>
<sequence>MTTVAADGRPGEPSEHLPADRIRLAVIIGSTREGRFGPTVARWFAGRAGRHDDIDLDVIDLGEAWLPDVLSVDGHEPDGHRPQPVRSLARWLSAADAFVIVTPEYNHSFPGSLKTAIDWFRAEWQAKPVGFVSYGGLAGGLRAVEQLRLVFAELDAVTIRETVSFHNHTERFGEDGRPRDSAAEDKAADVLLARLGWWARALRAHRSRHPYGR</sequence>
<dbReference type="PANTHER" id="PTHR30543:SF21">
    <property type="entry name" value="NAD(P)H-DEPENDENT FMN REDUCTASE LOT6"/>
    <property type="match status" value="1"/>
</dbReference>
<accession>A0ABX2EWT5</accession>
<dbReference type="InterPro" id="IPR050712">
    <property type="entry name" value="NAD(P)H-dep_reductase"/>
</dbReference>
<dbReference type="PANTHER" id="PTHR30543">
    <property type="entry name" value="CHROMATE REDUCTASE"/>
    <property type="match status" value="1"/>
</dbReference>
<dbReference type="InterPro" id="IPR029039">
    <property type="entry name" value="Flavoprotein-like_sf"/>
</dbReference>
<dbReference type="SUPFAM" id="SSF52218">
    <property type="entry name" value="Flavoproteins"/>
    <property type="match status" value="1"/>
</dbReference>
<dbReference type="EMBL" id="JAAATY010000001">
    <property type="protein sequence ID" value="NRN63226.1"/>
    <property type="molecule type" value="Genomic_DNA"/>
</dbReference>
<name>A0ABX2EWT5_9PSEU</name>
<evidence type="ECO:0000259" key="1">
    <source>
        <dbReference type="Pfam" id="PF03358"/>
    </source>
</evidence>